<name>A0A1C5G6X4_MICEH</name>
<evidence type="ECO:0000313" key="2">
    <source>
        <dbReference type="Proteomes" id="UP000198251"/>
    </source>
</evidence>
<proteinExistence type="predicted"/>
<dbReference type="Proteomes" id="UP000198251">
    <property type="component" value="Chromosome I"/>
</dbReference>
<keyword evidence="2" id="KW-1185">Reference proteome</keyword>
<gene>
    <name evidence="1" type="ORF">GA0070610_1844</name>
</gene>
<organism evidence="1 2">
    <name type="scientific">Micromonospora echinofusca</name>
    <dbReference type="NCBI Taxonomy" id="47858"/>
    <lineage>
        <taxon>Bacteria</taxon>
        <taxon>Bacillati</taxon>
        <taxon>Actinomycetota</taxon>
        <taxon>Actinomycetes</taxon>
        <taxon>Micromonosporales</taxon>
        <taxon>Micromonosporaceae</taxon>
        <taxon>Micromonospora</taxon>
    </lineage>
</organism>
<evidence type="ECO:0000313" key="1">
    <source>
        <dbReference type="EMBL" id="SCG15609.1"/>
    </source>
</evidence>
<protein>
    <submittedName>
        <fullName evidence="1">Uncharacterized protein</fullName>
    </submittedName>
</protein>
<dbReference type="AlphaFoldDB" id="A0A1C5G6X4"/>
<reference evidence="1 2" key="1">
    <citation type="submission" date="2016-06" db="EMBL/GenBank/DDBJ databases">
        <authorList>
            <person name="Kjaerup R.B."/>
            <person name="Dalgaard T.S."/>
            <person name="Juul-Madsen H.R."/>
        </authorList>
    </citation>
    <scope>NUCLEOTIDE SEQUENCE [LARGE SCALE GENOMIC DNA]</scope>
    <source>
        <strain evidence="1 2">DSM 43913</strain>
    </source>
</reference>
<dbReference type="EMBL" id="LT607733">
    <property type="protein sequence ID" value="SCG15609.1"/>
    <property type="molecule type" value="Genomic_DNA"/>
</dbReference>
<accession>A0A1C5G6X4</accession>
<sequence>MRPDLAVAIDLRHGPDSGVLAVKLVGPREVERYDWIRVTVRDDKERPPPRTGSGVTLEAQQRQVWGPFWFRPGIEGGSEDHRSAEQGGKAVTDTWLFAIDRVLAPHWYSGGGAAWREDYKGAPMRLRIEVGLGDQSWVELLEIEQPRRSAYEDGGVTVA</sequence>